<reference evidence="2" key="2">
    <citation type="submission" date="2022-07" db="EMBL/GenBank/DDBJ databases">
        <authorList>
            <person name="Goncalves M.F.M."/>
            <person name="Hilario S."/>
            <person name="Van De Peer Y."/>
            <person name="Esteves A.C."/>
            <person name="Alves A."/>
        </authorList>
    </citation>
    <scope>NUCLEOTIDE SEQUENCE</scope>
    <source>
        <strain evidence="2">MUM 19.33</strain>
    </source>
</reference>
<comment type="caution">
    <text evidence="2">The sequence shown here is derived from an EMBL/GenBank/DDBJ whole genome shotgun (WGS) entry which is preliminary data.</text>
</comment>
<dbReference type="GeneID" id="75830298"/>
<dbReference type="EMBL" id="JAGIXG020000112">
    <property type="protein sequence ID" value="KAI6777747.1"/>
    <property type="molecule type" value="Genomic_DNA"/>
</dbReference>
<accession>A0A9P9XTY0</accession>
<dbReference type="AlphaFoldDB" id="A0A9P9XTY0"/>
<organism evidence="2 3">
    <name type="scientific">Emericellopsis cladophorae</name>
    <dbReference type="NCBI Taxonomy" id="2686198"/>
    <lineage>
        <taxon>Eukaryota</taxon>
        <taxon>Fungi</taxon>
        <taxon>Dikarya</taxon>
        <taxon>Ascomycota</taxon>
        <taxon>Pezizomycotina</taxon>
        <taxon>Sordariomycetes</taxon>
        <taxon>Hypocreomycetidae</taxon>
        <taxon>Hypocreales</taxon>
        <taxon>Bionectriaceae</taxon>
        <taxon>Emericellopsis</taxon>
    </lineage>
</organism>
<name>A0A9P9XTY0_9HYPO</name>
<feature type="compositionally biased region" description="Acidic residues" evidence="1">
    <location>
        <begin position="144"/>
        <end position="177"/>
    </location>
</feature>
<keyword evidence="3" id="KW-1185">Reference proteome</keyword>
<reference evidence="2" key="1">
    <citation type="journal article" date="2021" name="J Fungi (Basel)">
        <title>Genomic and Metabolomic Analyses of the Marine Fungus Emericellopsis cladophorae: Insights into Saltwater Adaptability Mechanisms and Its Biosynthetic Potential.</title>
        <authorList>
            <person name="Goncalves M.F.M."/>
            <person name="Hilario S."/>
            <person name="Van de Peer Y."/>
            <person name="Esteves A.C."/>
            <person name="Alves A."/>
        </authorList>
    </citation>
    <scope>NUCLEOTIDE SEQUENCE</scope>
    <source>
        <strain evidence="2">MUM 19.33</strain>
    </source>
</reference>
<evidence type="ECO:0000256" key="1">
    <source>
        <dbReference type="SAM" id="MobiDB-lite"/>
    </source>
</evidence>
<dbReference type="Proteomes" id="UP001055219">
    <property type="component" value="Unassembled WGS sequence"/>
</dbReference>
<feature type="region of interest" description="Disordered" evidence="1">
    <location>
        <begin position="144"/>
        <end position="178"/>
    </location>
</feature>
<gene>
    <name evidence="2" type="ORF">J7T54_003803</name>
</gene>
<dbReference type="OrthoDB" id="5152093at2759"/>
<dbReference type="RefSeq" id="XP_051358603.1">
    <property type="nucleotide sequence ID" value="XM_051510498.1"/>
</dbReference>
<proteinExistence type="predicted"/>
<evidence type="ECO:0000313" key="2">
    <source>
        <dbReference type="EMBL" id="KAI6777747.1"/>
    </source>
</evidence>
<protein>
    <submittedName>
        <fullName evidence="2">Uncharacterized protein</fullName>
    </submittedName>
</protein>
<evidence type="ECO:0000313" key="3">
    <source>
        <dbReference type="Proteomes" id="UP001055219"/>
    </source>
</evidence>
<sequence>MDPFAAQRIAHGLIDPSGIPQLLHVGGPRLVRHAPQLHDRQAGDTCGISEKECGDGCIPLGGRCCDNNGNWCEMSTVCDNGGCCPVGETCTAVPDGCSDSMEECGNGCMPAGALCCSGYYCDAGEMCAGDGICLVDDNIDGGDVDGGDGSDVDGGDGSDVDGGDGSDVDGGDGGDEDSGGRTLVLDAAWLAVSLFVFL</sequence>